<dbReference type="Proteomes" id="UP001148312">
    <property type="component" value="Unassembled WGS sequence"/>
</dbReference>
<feature type="region of interest" description="Disordered" evidence="1">
    <location>
        <begin position="1"/>
        <end position="28"/>
    </location>
</feature>
<dbReference type="EMBL" id="JAPWDQ010000013">
    <property type="protein sequence ID" value="KAJ5471994.1"/>
    <property type="molecule type" value="Genomic_DNA"/>
</dbReference>
<accession>A0A9W9WQX5</accession>
<dbReference type="GeneID" id="81628408"/>
<reference evidence="3" key="1">
    <citation type="submission" date="2022-12" db="EMBL/GenBank/DDBJ databases">
        <authorList>
            <person name="Petersen C."/>
        </authorList>
    </citation>
    <scope>NUCLEOTIDE SEQUENCE</scope>
    <source>
        <strain evidence="3">IBT 30728</strain>
    </source>
</reference>
<dbReference type="PANTHER" id="PTHR46411:SF3">
    <property type="entry name" value="AAA+ ATPASE DOMAIN-CONTAINING PROTEIN"/>
    <property type="match status" value="1"/>
</dbReference>
<dbReference type="Pfam" id="PF22942">
    <property type="entry name" value="DUF7025"/>
    <property type="match status" value="1"/>
</dbReference>
<dbReference type="AlphaFoldDB" id="A0A9W9WQX5"/>
<name>A0A9W9WQX5_9EURO</name>
<dbReference type="PANTHER" id="PTHR46411">
    <property type="entry name" value="FAMILY ATPASE, PUTATIVE-RELATED"/>
    <property type="match status" value="1"/>
</dbReference>
<proteinExistence type="predicted"/>
<organism evidence="3 4">
    <name type="scientific">Penicillium diatomitis</name>
    <dbReference type="NCBI Taxonomy" id="2819901"/>
    <lineage>
        <taxon>Eukaryota</taxon>
        <taxon>Fungi</taxon>
        <taxon>Dikarya</taxon>
        <taxon>Ascomycota</taxon>
        <taxon>Pezizomycotina</taxon>
        <taxon>Eurotiomycetes</taxon>
        <taxon>Eurotiomycetidae</taxon>
        <taxon>Eurotiales</taxon>
        <taxon>Aspergillaceae</taxon>
        <taxon>Penicillium</taxon>
    </lineage>
</organism>
<protein>
    <recommendedName>
        <fullName evidence="2">DUF7025 domain-containing protein</fullName>
    </recommendedName>
</protein>
<gene>
    <name evidence="3" type="ORF">N7539_008563</name>
</gene>
<evidence type="ECO:0000256" key="1">
    <source>
        <dbReference type="SAM" id="MobiDB-lite"/>
    </source>
</evidence>
<evidence type="ECO:0000259" key="2">
    <source>
        <dbReference type="Pfam" id="PF22942"/>
    </source>
</evidence>
<feature type="domain" description="DUF7025" evidence="2">
    <location>
        <begin position="267"/>
        <end position="348"/>
    </location>
</feature>
<dbReference type="RefSeq" id="XP_056786540.1">
    <property type="nucleotide sequence ID" value="XM_056938158.1"/>
</dbReference>
<reference evidence="3" key="2">
    <citation type="journal article" date="2023" name="IMA Fungus">
        <title>Comparative genomic study of the Penicillium genus elucidates a diverse pangenome and 15 lateral gene transfer events.</title>
        <authorList>
            <person name="Petersen C."/>
            <person name="Sorensen T."/>
            <person name="Nielsen M.R."/>
            <person name="Sondergaard T.E."/>
            <person name="Sorensen J.L."/>
            <person name="Fitzpatrick D.A."/>
            <person name="Frisvad J.C."/>
            <person name="Nielsen K.L."/>
        </authorList>
    </citation>
    <scope>NUCLEOTIDE SEQUENCE</scope>
    <source>
        <strain evidence="3">IBT 30728</strain>
    </source>
</reference>
<evidence type="ECO:0000313" key="3">
    <source>
        <dbReference type="EMBL" id="KAJ5471994.1"/>
    </source>
</evidence>
<evidence type="ECO:0000313" key="4">
    <source>
        <dbReference type="Proteomes" id="UP001148312"/>
    </source>
</evidence>
<comment type="caution">
    <text evidence="3">The sequence shown here is derived from an EMBL/GenBank/DDBJ whole genome shotgun (WGS) entry which is preliminary data.</text>
</comment>
<dbReference type="InterPro" id="IPR054289">
    <property type="entry name" value="DUF7025"/>
</dbReference>
<sequence>MALKTSSPCHQRLTPPDSPAKESTMPPTTLNDLKYLFGVFLEKAMLDLTNQEPPNTPASQDQSLAAPDMIQLKQLLVKLASDEGASVRPFVTTNPAQSGLANNEQEEAVQVADEIDLNRPICTTPDDFKLFEKWASASQFKTVVETWDKETCKYKIADPTAETRTDLDDYADCVFVVREREVTSYIDIKSEGLRDILRVVLHDIKAISLIEDKPSIEQNVLFHFLPELDRYVENTDNISDHNSAHTEHLRLLIDHLKQAYASISQRLESMLQHGHITYDLLWALFKPGCHIYTTCISTKEPRYFNLEYRFLNYNGVKFGEASIFLRVLKFRGSKPIATLETYPLRHHPRHEQVRKDLHYKGSTFFINKGKVFKVNINSRVAVDAAFFHEIQLNYSRPLLRDLGVKDKGRIAVFDIGTILIEDREREKERIQGDGVDTQKLSEADFLVACPTVYYFSFKDKMFCV</sequence>
<keyword evidence="4" id="KW-1185">Reference proteome</keyword>